<dbReference type="RefSeq" id="WP_014213816.1">
    <property type="nucleotide sequence ID" value="NC_016604.1"/>
</dbReference>
<gene>
    <name evidence="1" type="ordered locus">MycrhN_5609</name>
</gene>
<dbReference type="eggNOG" id="ENOG5030M2D">
    <property type="taxonomic scope" value="Bacteria"/>
</dbReference>
<dbReference type="KEGG" id="mrh:MycrhN_5609"/>
<organism evidence="1 2">
    <name type="scientific">Mycolicibacterium rhodesiae (strain NBB3)</name>
    <name type="common">Mycobacterium rhodesiae</name>
    <dbReference type="NCBI Taxonomy" id="710685"/>
    <lineage>
        <taxon>Bacteria</taxon>
        <taxon>Bacillati</taxon>
        <taxon>Actinomycetota</taxon>
        <taxon>Actinomycetes</taxon>
        <taxon>Mycobacteriales</taxon>
        <taxon>Mycobacteriaceae</taxon>
        <taxon>Mycolicibacterium</taxon>
    </lineage>
</organism>
<dbReference type="PATRIC" id="fig|710685.3.peg.5635"/>
<dbReference type="STRING" id="710685.MycrhN_5609"/>
<dbReference type="InterPro" id="IPR045730">
    <property type="entry name" value="DUF6084"/>
</dbReference>
<name>G8RKV0_MYCRN</name>
<evidence type="ECO:0000313" key="2">
    <source>
        <dbReference type="Proteomes" id="UP000005442"/>
    </source>
</evidence>
<sequence length="222" mass="24685">MSSLAFTVADVAAEQFSVTPRLIARIGIVAGDDQPIQAIALRCQIRIEPLRRPYSDDEAAGLIDLFGPRERWVNTQRTFLWQHSTAMVQGFTGVTEVSLPLECTYDFEVAASKYLHALRDGAVPLLFLFSGTVFMPGGRGFSVRQVPWECEAQYEMPVSVWDSLVRTHYPNSGWVRLGHDTLRALAAYKSARGMLDFEDAVTTLLAEAPAATQPTHQPEEVR</sequence>
<dbReference type="HOGENOM" id="CLU_1155880_0_0_11"/>
<reference evidence="1 2" key="1">
    <citation type="submission" date="2011-12" db="EMBL/GenBank/DDBJ databases">
        <title>Complete sequence of Mycobacterium rhodesiae NBB3.</title>
        <authorList>
            <consortium name="US DOE Joint Genome Institute"/>
            <person name="Lucas S."/>
            <person name="Han J."/>
            <person name="Lapidus A."/>
            <person name="Cheng J.-F."/>
            <person name="Goodwin L."/>
            <person name="Pitluck S."/>
            <person name="Peters L."/>
            <person name="Mikhailova N."/>
            <person name="Gu W."/>
            <person name="Detter J.C."/>
            <person name="Han C."/>
            <person name="Tapia R."/>
            <person name="Land M."/>
            <person name="Hauser L."/>
            <person name="Kyrpides N."/>
            <person name="Ivanova N."/>
            <person name="Pagani I."/>
            <person name="Mattes T."/>
            <person name="Holmes A."/>
            <person name="Rutledge P."/>
            <person name="Paulsen I."/>
            <person name="Coleman N."/>
            <person name="Woyke T."/>
        </authorList>
    </citation>
    <scope>NUCLEOTIDE SEQUENCE [LARGE SCALE GENOMIC DNA]</scope>
    <source>
        <strain evidence="1 2">NBB3</strain>
    </source>
</reference>
<dbReference type="Pfam" id="PF19562">
    <property type="entry name" value="DUF6084"/>
    <property type="match status" value="1"/>
</dbReference>
<evidence type="ECO:0000313" key="1">
    <source>
        <dbReference type="EMBL" id="AEV76077.1"/>
    </source>
</evidence>
<dbReference type="AlphaFoldDB" id="G8RKV0"/>
<protein>
    <submittedName>
        <fullName evidence="1">Uncharacterized protein</fullName>
    </submittedName>
</protein>
<dbReference type="OrthoDB" id="115056at2"/>
<proteinExistence type="predicted"/>
<dbReference type="Proteomes" id="UP000005442">
    <property type="component" value="Chromosome"/>
</dbReference>
<dbReference type="EMBL" id="CP003169">
    <property type="protein sequence ID" value="AEV76077.1"/>
    <property type="molecule type" value="Genomic_DNA"/>
</dbReference>
<accession>G8RKV0</accession>
<keyword evidence="2" id="KW-1185">Reference proteome</keyword>